<dbReference type="Proteomes" id="UP000321154">
    <property type="component" value="Unassembled WGS sequence"/>
</dbReference>
<dbReference type="RefSeq" id="WP_146851676.1">
    <property type="nucleotide sequence ID" value="NZ_BAAAHR010000002.1"/>
</dbReference>
<feature type="region of interest" description="Disordered" evidence="1">
    <location>
        <begin position="1"/>
        <end position="21"/>
    </location>
</feature>
<reference evidence="4 6" key="2">
    <citation type="submission" date="2020-07" db="EMBL/GenBank/DDBJ databases">
        <title>Sequencing the genomes of 1000 actinobacteria strains.</title>
        <authorList>
            <person name="Klenk H.-P."/>
        </authorList>
    </citation>
    <scope>NUCLEOTIDE SEQUENCE [LARGE SCALE GENOMIC DNA]</scope>
    <source>
        <strain evidence="4 6">DSM 10309</strain>
    </source>
</reference>
<evidence type="ECO:0000313" key="6">
    <source>
        <dbReference type="Proteomes" id="UP000522688"/>
    </source>
</evidence>
<dbReference type="EMBL" id="JACGWW010000001">
    <property type="protein sequence ID" value="MBA8812573.1"/>
    <property type="molecule type" value="Genomic_DNA"/>
</dbReference>
<sequence length="293" mass="30313">MLPVDDRPLGSPGGGRAVPPGGRVVVVPSPPPRAATVRAPVLTAVVTAAAVAVASGRCVGVILPAAIALVAVLAAWAVEALIGAPATARREGRRFDDDLEAARASVLAHHRLERLELETLFPGSRTTARSVRDDATAGHPGDDDPEGRRRRYLVLGRGAVESRLRLSRGAAPTRRRADAGAGPDDDRVLALARLEQDAATLADGPLCIEARGVVGVVGPGVLARAAADGFRLQARMLGAGELTVRDGRTRADAGRVDTLIEIADDGTAVVVLRAGAACRTPIELDYVSCREGD</sequence>
<organism evidence="4 6">
    <name type="scientific">Frigoribacterium faeni</name>
    <dbReference type="NCBI Taxonomy" id="145483"/>
    <lineage>
        <taxon>Bacteria</taxon>
        <taxon>Bacillati</taxon>
        <taxon>Actinomycetota</taxon>
        <taxon>Actinomycetes</taxon>
        <taxon>Micrococcales</taxon>
        <taxon>Microbacteriaceae</taxon>
        <taxon>Frigoribacterium</taxon>
    </lineage>
</organism>
<dbReference type="Proteomes" id="UP000522688">
    <property type="component" value="Unassembled WGS sequence"/>
</dbReference>
<dbReference type="AlphaFoldDB" id="A0A7W3JGW6"/>
<keyword evidence="2" id="KW-0812">Transmembrane</keyword>
<keyword evidence="5" id="KW-1185">Reference proteome</keyword>
<evidence type="ECO:0000313" key="3">
    <source>
        <dbReference type="EMBL" id="GEK81710.1"/>
    </source>
</evidence>
<keyword evidence="2" id="KW-1133">Transmembrane helix</keyword>
<dbReference type="OrthoDB" id="10020668at2"/>
<feature type="transmembrane region" description="Helical" evidence="2">
    <location>
        <begin position="61"/>
        <end position="84"/>
    </location>
</feature>
<evidence type="ECO:0000256" key="2">
    <source>
        <dbReference type="SAM" id="Phobius"/>
    </source>
</evidence>
<evidence type="ECO:0000313" key="4">
    <source>
        <dbReference type="EMBL" id="MBA8812573.1"/>
    </source>
</evidence>
<keyword evidence="2" id="KW-0472">Membrane</keyword>
<comment type="caution">
    <text evidence="4">The sequence shown here is derived from an EMBL/GenBank/DDBJ whole genome shotgun (WGS) entry which is preliminary data.</text>
</comment>
<dbReference type="EMBL" id="BJUV01000001">
    <property type="protein sequence ID" value="GEK81710.1"/>
    <property type="molecule type" value="Genomic_DNA"/>
</dbReference>
<evidence type="ECO:0000256" key="1">
    <source>
        <dbReference type="SAM" id="MobiDB-lite"/>
    </source>
</evidence>
<name>A0A7W3JGW6_9MICO</name>
<feature type="compositionally biased region" description="Basic and acidic residues" evidence="1">
    <location>
        <begin position="130"/>
        <end position="142"/>
    </location>
</feature>
<reference evidence="3 5" key="1">
    <citation type="submission" date="2019-07" db="EMBL/GenBank/DDBJ databases">
        <title>Whole genome shotgun sequence of Frigoribacterium faeni NBRC 103066.</title>
        <authorList>
            <person name="Hosoyama A."/>
            <person name="Uohara A."/>
            <person name="Ohji S."/>
            <person name="Ichikawa N."/>
        </authorList>
    </citation>
    <scope>NUCLEOTIDE SEQUENCE [LARGE SCALE GENOMIC DNA]</scope>
    <source>
        <strain evidence="3 5">NBRC 103066</strain>
    </source>
</reference>
<feature type="transmembrane region" description="Helical" evidence="2">
    <location>
        <begin position="37"/>
        <end position="55"/>
    </location>
</feature>
<evidence type="ECO:0000313" key="5">
    <source>
        <dbReference type="Proteomes" id="UP000321154"/>
    </source>
</evidence>
<proteinExistence type="predicted"/>
<gene>
    <name evidence="4" type="ORF">FB463_000797</name>
    <name evidence="3" type="ORF">FFA01_00190</name>
</gene>
<accession>A0A7W3JGW6</accession>
<protein>
    <submittedName>
        <fullName evidence="4">Uncharacterized protein</fullName>
    </submittedName>
</protein>
<feature type="region of interest" description="Disordered" evidence="1">
    <location>
        <begin position="126"/>
        <end position="149"/>
    </location>
</feature>